<dbReference type="RefSeq" id="WP_089333436.1">
    <property type="nucleotide sequence ID" value="NZ_FZNS01000007.1"/>
</dbReference>
<dbReference type="Proteomes" id="UP000198310">
    <property type="component" value="Unassembled WGS sequence"/>
</dbReference>
<name>A0A238Z9Z1_9BACT</name>
<accession>A0A238Z9Z1</accession>
<sequence>MCPTPTFHSEEPVVPASSTPLNQIASRLLTHAGLPLDAPILDLGSSSASFLDDLLAQGYTNLIAANLSPGALEVHQQQLEPVQAERVLWLVDDVTQARHLPQLGPVLLWHDRAMLRVLTLPVHLTAYRQLLDHMVEPGQGWVMLSVALPGGPLREGDFLAHPYELSQLAAFLGGGYALIDHHPYVHTLPSGELQPNVYALFQRRALSLVA</sequence>
<gene>
    <name evidence="1" type="ORF">SAMN06269173_10766</name>
</gene>
<evidence type="ECO:0000313" key="1">
    <source>
        <dbReference type="EMBL" id="SNR80355.1"/>
    </source>
</evidence>
<dbReference type="EMBL" id="FZNS01000007">
    <property type="protein sequence ID" value="SNR80355.1"/>
    <property type="molecule type" value="Genomic_DNA"/>
</dbReference>
<keyword evidence="2" id="KW-1185">Reference proteome</keyword>
<protein>
    <recommendedName>
        <fullName evidence="3">Methyltransferase domain-containing protein</fullName>
    </recommendedName>
</protein>
<reference evidence="2" key="1">
    <citation type="submission" date="2017-06" db="EMBL/GenBank/DDBJ databases">
        <authorList>
            <person name="Varghese N."/>
            <person name="Submissions S."/>
        </authorList>
    </citation>
    <scope>NUCLEOTIDE SEQUENCE [LARGE SCALE GENOMIC DNA]</scope>
    <source>
        <strain evidence="2">DSM 28041</strain>
    </source>
</reference>
<dbReference type="AlphaFoldDB" id="A0A238Z9Z1"/>
<dbReference type="Gene3D" id="3.40.50.150">
    <property type="entry name" value="Vaccinia Virus protein VP39"/>
    <property type="match status" value="1"/>
</dbReference>
<proteinExistence type="predicted"/>
<organism evidence="1 2">
    <name type="scientific">Hymenobacter mucosus</name>
    <dbReference type="NCBI Taxonomy" id="1411120"/>
    <lineage>
        <taxon>Bacteria</taxon>
        <taxon>Pseudomonadati</taxon>
        <taxon>Bacteroidota</taxon>
        <taxon>Cytophagia</taxon>
        <taxon>Cytophagales</taxon>
        <taxon>Hymenobacteraceae</taxon>
        <taxon>Hymenobacter</taxon>
    </lineage>
</organism>
<dbReference type="SUPFAM" id="SSF53335">
    <property type="entry name" value="S-adenosyl-L-methionine-dependent methyltransferases"/>
    <property type="match status" value="1"/>
</dbReference>
<dbReference type="InterPro" id="IPR029063">
    <property type="entry name" value="SAM-dependent_MTases_sf"/>
</dbReference>
<evidence type="ECO:0000313" key="2">
    <source>
        <dbReference type="Proteomes" id="UP000198310"/>
    </source>
</evidence>
<evidence type="ECO:0008006" key="3">
    <source>
        <dbReference type="Google" id="ProtNLM"/>
    </source>
</evidence>